<feature type="domain" description="Endonuclease/exonuclease/phosphatase" evidence="1">
    <location>
        <begin position="24"/>
        <end position="215"/>
    </location>
</feature>
<evidence type="ECO:0000313" key="3">
    <source>
        <dbReference type="Proteomes" id="UP000233556"/>
    </source>
</evidence>
<evidence type="ECO:0000313" key="2">
    <source>
        <dbReference type="EMBL" id="PKU40120.1"/>
    </source>
</evidence>
<dbReference type="InterPro" id="IPR036691">
    <property type="entry name" value="Endo/exonu/phosph_ase_sf"/>
</dbReference>
<dbReference type="OrthoDB" id="9393271at2759"/>
<gene>
    <name evidence="2" type="ORF">llap_9579</name>
</gene>
<dbReference type="PANTHER" id="PTHR33395">
    <property type="entry name" value="TRANSCRIPTASE, PUTATIVE-RELATED-RELATED"/>
    <property type="match status" value="1"/>
</dbReference>
<protein>
    <submittedName>
        <fullName evidence="2">Adaptin ear-binding coat-associated protein 1</fullName>
    </submittedName>
</protein>
<dbReference type="GO" id="GO:0061343">
    <property type="term" value="P:cell adhesion involved in heart morphogenesis"/>
    <property type="evidence" value="ECO:0007669"/>
    <property type="project" value="TreeGrafter"/>
</dbReference>
<name>A0A2I0U223_LIMLA</name>
<reference evidence="3" key="2">
    <citation type="submission" date="2017-12" db="EMBL/GenBank/DDBJ databases">
        <title>Genome sequence of the Bar-tailed Godwit (Limosa lapponica baueri).</title>
        <authorList>
            <person name="Lima N.C.B."/>
            <person name="Parody-Merino A.M."/>
            <person name="Battley P.F."/>
            <person name="Fidler A.E."/>
            <person name="Prosdocimi F."/>
        </authorList>
    </citation>
    <scope>NUCLEOTIDE SEQUENCE [LARGE SCALE GENOMIC DNA]</scope>
</reference>
<dbReference type="SUPFAM" id="SSF56219">
    <property type="entry name" value="DNase I-like"/>
    <property type="match status" value="1"/>
</dbReference>
<dbReference type="Pfam" id="PF03372">
    <property type="entry name" value="Exo_endo_phos"/>
    <property type="match status" value="1"/>
</dbReference>
<sequence>MGVKLEAQLKCIYTNARSMGNKWDELEAIVQQDSYDVVATTETWWDDGQDWNAVMDGYKLFRKDRQGRRGRGVALYVRECFDCIELDSSDDKVECLWIRMKVKANKGDFVLGVCYRPPNQDEEADEVFYKRLAEVSQLPVLVLVGDFNLPDICWKYNTAESRQARRFLGCTEDNFLTQLVGEPARGGALLDLLLTNRDGLVGDVLVGGHLGLSDHEMVKFSIIREVRKGVSKTSTLDFQRADFILFRSLVGKVPWEAALKVKGVQEGRVFFKEEVLKAQAQAIPVHCKVSHPGKRPTWLNKEIGSQLREKRRVYDLWKKEQATQEDYKGVVKLCREKIRKAKAQLELDLALDVKNNKKNF</sequence>
<dbReference type="GO" id="GO:0031012">
    <property type="term" value="C:extracellular matrix"/>
    <property type="evidence" value="ECO:0007669"/>
    <property type="project" value="TreeGrafter"/>
</dbReference>
<dbReference type="InterPro" id="IPR005135">
    <property type="entry name" value="Endo/exonuclease/phosphatase"/>
</dbReference>
<dbReference type="Gene3D" id="3.60.10.10">
    <property type="entry name" value="Endonuclease/exonuclease/phosphatase"/>
    <property type="match status" value="1"/>
</dbReference>
<dbReference type="EMBL" id="KZ506333">
    <property type="protein sequence ID" value="PKU40120.1"/>
    <property type="molecule type" value="Genomic_DNA"/>
</dbReference>
<proteinExistence type="predicted"/>
<dbReference type="AlphaFoldDB" id="A0A2I0U223"/>
<organism evidence="2 3">
    <name type="scientific">Limosa lapponica baueri</name>
    <dbReference type="NCBI Taxonomy" id="1758121"/>
    <lineage>
        <taxon>Eukaryota</taxon>
        <taxon>Metazoa</taxon>
        <taxon>Chordata</taxon>
        <taxon>Craniata</taxon>
        <taxon>Vertebrata</taxon>
        <taxon>Euteleostomi</taxon>
        <taxon>Archelosauria</taxon>
        <taxon>Archosauria</taxon>
        <taxon>Dinosauria</taxon>
        <taxon>Saurischia</taxon>
        <taxon>Theropoda</taxon>
        <taxon>Coelurosauria</taxon>
        <taxon>Aves</taxon>
        <taxon>Neognathae</taxon>
        <taxon>Neoaves</taxon>
        <taxon>Charadriiformes</taxon>
        <taxon>Scolopacidae</taxon>
        <taxon>Limosa</taxon>
    </lineage>
</organism>
<dbReference type="Proteomes" id="UP000233556">
    <property type="component" value="Unassembled WGS sequence"/>
</dbReference>
<keyword evidence="3" id="KW-1185">Reference proteome</keyword>
<accession>A0A2I0U223</accession>
<dbReference type="PANTHER" id="PTHR33395:SF22">
    <property type="entry name" value="REVERSE TRANSCRIPTASE DOMAIN-CONTAINING PROTEIN"/>
    <property type="match status" value="1"/>
</dbReference>
<evidence type="ECO:0000259" key="1">
    <source>
        <dbReference type="Pfam" id="PF03372"/>
    </source>
</evidence>
<dbReference type="GO" id="GO:0003824">
    <property type="term" value="F:catalytic activity"/>
    <property type="evidence" value="ECO:0007669"/>
    <property type="project" value="InterPro"/>
</dbReference>
<dbReference type="GO" id="GO:0007508">
    <property type="term" value="P:larval heart development"/>
    <property type="evidence" value="ECO:0007669"/>
    <property type="project" value="TreeGrafter"/>
</dbReference>
<reference evidence="3" key="1">
    <citation type="submission" date="2017-11" db="EMBL/GenBank/DDBJ databases">
        <authorList>
            <person name="Lima N.C."/>
            <person name="Parody-Merino A.M."/>
            <person name="Battley P.F."/>
            <person name="Fidler A.E."/>
            <person name="Prosdocimi F."/>
        </authorList>
    </citation>
    <scope>NUCLEOTIDE SEQUENCE [LARGE SCALE GENOMIC DNA]</scope>
</reference>